<dbReference type="AlphaFoldDB" id="A0A060R7E5"/>
<keyword evidence="5" id="KW-0472">Membrane</keyword>
<sequence>MKVVRENLRNAFPEATSEELRMVEKRFYNHLADVFLEILSVASVSKKQIMRRIEFTNVEEIERLTKGRSWICAMAHYGSWEYTISYSLHTQHDGVLAVYRPLHSRGIDEYFKKVRSRFGARPVAMNDIVREVIRQRLQGRSVAVALIADQTPPRNESHPWFTFLNQPTQFFLGTEKIALKLGMPVAFLHIDKVKRGFYRARFELIYDGVEKVTEYEVTRRYIEHLERMIVERPELWMWSHRRWKHKRCKE</sequence>
<keyword evidence="8" id="KW-1185">Reference proteome</keyword>
<evidence type="ECO:0000256" key="4">
    <source>
        <dbReference type="ARBA" id="ARBA00022679"/>
    </source>
</evidence>
<reference evidence="7 8" key="1">
    <citation type="journal article" date="2015" name="Genome Announc.">
        <title>Complete Genome Sequence of the Novel Leech Symbiont Mucinivorans hirudinis M3T.</title>
        <authorList>
            <person name="Nelson M.C."/>
            <person name="Bomar L."/>
            <person name="Graf J."/>
        </authorList>
    </citation>
    <scope>NUCLEOTIDE SEQUENCE [LARGE SCALE GENOMIC DNA]</scope>
    <source>
        <strain evidence="8">M3</strain>
    </source>
</reference>
<dbReference type="Pfam" id="PF03279">
    <property type="entry name" value="Lip_A_acyltrans"/>
    <property type="match status" value="1"/>
</dbReference>
<evidence type="ECO:0000256" key="6">
    <source>
        <dbReference type="ARBA" id="ARBA00023315"/>
    </source>
</evidence>
<dbReference type="EC" id="2.3.1.-" evidence="7"/>
<dbReference type="GO" id="GO:0009247">
    <property type="term" value="P:glycolipid biosynthetic process"/>
    <property type="evidence" value="ECO:0007669"/>
    <property type="project" value="UniProtKB-ARBA"/>
</dbReference>
<dbReference type="PATRIC" id="fig|1433126.3.peg.1040"/>
<proteinExistence type="predicted"/>
<dbReference type="Proteomes" id="UP000027616">
    <property type="component" value="Chromosome I"/>
</dbReference>
<dbReference type="HOGENOM" id="CLU_049421_4_1_10"/>
<organism evidence="7 8">
    <name type="scientific">Mucinivorans hirudinis</name>
    <dbReference type="NCBI Taxonomy" id="1433126"/>
    <lineage>
        <taxon>Bacteria</taxon>
        <taxon>Pseudomonadati</taxon>
        <taxon>Bacteroidota</taxon>
        <taxon>Bacteroidia</taxon>
        <taxon>Bacteroidales</taxon>
        <taxon>Rikenellaceae</taxon>
        <taxon>Mucinivorans</taxon>
    </lineage>
</organism>
<keyword evidence="2" id="KW-1003">Cell membrane</keyword>
<dbReference type="PANTHER" id="PTHR30606">
    <property type="entry name" value="LIPID A BIOSYNTHESIS LAUROYL ACYLTRANSFERASE"/>
    <property type="match status" value="1"/>
</dbReference>
<dbReference type="InterPro" id="IPR004960">
    <property type="entry name" value="LipA_acyltrans"/>
</dbReference>
<accession>A0A060R7E5</accession>
<dbReference type="GO" id="GO:0016746">
    <property type="term" value="F:acyltransferase activity"/>
    <property type="evidence" value="ECO:0007669"/>
    <property type="project" value="UniProtKB-KW"/>
</dbReference>
<dbReference type="GO" id="GO:0005886">
    <property type="term" value="C:plasma membrane"/>
    <property type="evidence" value="ECO:0007669"/>
    <property type="project" value="UniProtKB-SubCell"/>
</dbReference>
<dbReference type="CDD" id="cd07984">
    <property type="entry name" value="LPLAT_LABLAT-like"/>
    <property type="match status" value="1"/>
</dbReference>
<dbReference type="PANTHER" id="PTHR30606:SF10">
    <property type="entry name" value="PHOSPHATIDYLINOSITOL MANNOSIDE ACYLTRANSFERASE"/>
    <property type="match status" value="1"/>
</dbReference>
<evidence type="ECO:0000256" key="1">
    <source>
        <dbReference type="ARBA" id="ARBA00004533"/>
    </source>
</evidence>
<keyword evidence="3" id="KW-0997">Cell inner membrane</keyword>
<dbReference type="KEGG" id="rbc:BN938_1043"/>
<gene>
    <name evidence="7" type="ORF">BN938_1043</name>
</gene>
<evidence type="ECO:0000313" key="7">
    <source>
        <dbReference type="EMBL" id="CDN31140.1"/>
    </source>
</evidence>
<name>A0A060R7E5_9BACT</name>
<dbReference type="STRING" id="1433126.BN938_1043"/>
<evidence type="ECO:0000256" key="3">
    <source>
        <dbReference type="ARBA" id="ARBA00022519"/>
    </source>
</evidence>
<dbReference type="eggNOG" id="COG1560">
    <property type="taxonomic scope" value="Bacteria"/>
</dbReference>
<comment type="subcellular location">
    <subcellularLocation>
        <location evidence="1">Cell inner membrane</location>
    </subcellularLocation>
</comment>
<evidence type="ECO:0000256" key="2">
    <source>
        <dbReference type="ARBA" id="ARBA00022475"/>
    </source>
</evidence>
<dbReference type="EMBL" id="HG934468">
    <property type="protein sequence ID" value="CDN31140.1"/>
    <property type="molecule type" value="Genomic_DNA"/>
</dbReference>
<evidence type="ECO:0000313" key="8">
    <source>
        <dbReference type="Proteomes" id="UP000027616"/>
    </source>
</evidence>
<protein>
    <submittedName>
        <fullName evidence="7">Lipid A biosynthesis lauroyl acyltransferase</fullName>
        <ecNumber evidence="7">2.3.1.-</ecNumber>
    </submittedName>
</protein>
<keyword evidence="4 7" id="KW-0808">Transferase</keyword>
<evidence type="ECO:0000256" key="5">
    <source>
        <dbReference type="ARBA" id="ARBA00023136"/>
    </source>
</evidence>
<keyword evidence="6 7" id="KW-0012">Acyltransferase</keyword>